<evidence type="ECO:0000313" key="6">
    <source>
        <dbReference type="Proteomes" id="UP001168380"/>
    </source>
</evidence>
<dbReference type="EMBL" id="JAULRT010000027">
    <property type="protein sequence ID" value="MDO3380614.1"/>
    <property type="molecule type" value="Genomic_DNA"/>
</dbReference>
<feature type="chain" id="PRO_5045919203" evidence="3">
    <location>
        <begin position="26"/>
        <end position="265"/>
    </location>
</feature>
<evidence type="ECO:0000256" key="2">
    <source>
        <dbReference type="ARBA" id="ARBA00022729"/>
    </source>
</evidence>
<evidence type="ECO:0000256" key="1">
    <source>
        <dbReference type="ARBA" id="ARBA00004613"/>
    </source>
</evidence>
<dbReference type="SUPFAM" id="SSF88713">
    <property type="entry name" value="Glycoside hydrolase/deacetylase"/>
    <property type="match status" value="1"/>
</dbReference>
<proteinExistence type="predicted"/>
<sequence>MRPFFRLSVGVALLGLSAFSHVCLAQDLWNGKRAAVSLTYDDSLNIHLDSVVPALNKHGFRGTFYVTIAPEPFAKRLNEWRAVAEQGHELGNHTLFHPCNGQGPGREWVSPDRDLSSWTVARMSAHIQAANTTLEALDGKTERTLAYPCGDTTAGGESYIEQIKPLFVGARGVVIGYPTPEQVNRYNIAAHMIHGQSGEQLTALVDEAIERGALVVFLFHGVGGEHNLNVSAEAHNRLLDYLSTHGDQLWVAPMVDIAQFLKAKE</sequence>
<dbReference type="EC" id="3.-.-.-" evidence="5"/>
<keyword evidence="2 3" id="KW-0732">Signal</keyword>
<evidence type="ECO:0000259" key="4">
    <source>
        <dbReference type="PROSITE" id="PS51677"/>
    </source>
</evidence>
<dbReference type="GO" id="GO:0016787">
    <property type="term" value="F:hydrolase activity"/>
    <property type="evidence" value="ECO:0007669"/>
    <property type="project" value="UniProtKB-KW"/>
</dbReference>
<dbReference type="PANTHER" id="PTHR34216:SF3">
    <property type="entry name" value="POLY-BETA-1,6-N-ACETYL-D-GLUCOSAMINE N-DEACETYLASE"/>
    <property type="match status" value="1"/>
</dbReference>
<dbReference type="PROSITE" id="PS51677">
    <property type="entry name" value="NODB"/>
    <property type="match status" value="1"/>
</dbReference>
<dbReference type="Gene3D" id="3.20.20.370">
    <property type="entry name" value="Glycoside hydrolase/deacetylase"/>
    <property type="match status" value="1"/>
</dbReference>
<dbReference type="InterPro" id="IPR051398">
    <property type="entry name" value="Polysacch_Deacetylase"/>
</dbReference>
<dbReference type="InterPro" id="IPR011330">
    <property type="entry name" value="Glyco_hydro/deAcase_b/a-brl"/>
</dbReference>
<accession>A0ABT8T913</accession>
<evidence type="ECO:0000256" key="3">
    <source>
        <dbReference type="SAM" id="SignalP"/>
    </source>
</evidence>
<name>A0ABT8T913_9GAMM</name>
<dbReference type="Proteomes" id="UP001168380">
    <property type="component" value="Unassembled WGS sequence"/>
</dbReference>
<comment type="caution">
    <text evidence="5">The sequence shown here is derived from an EMBL/GenBank/DDBJ whole genome shotgun (WGS) entry which is preliminary data.</text>
</comment>
<comment type="subcellular location">
    <subcellularLocation>
        <location evidence="1">Secreted</location>
    </subcellularLocation>
</comment>
<reference evidence="5" key="1">
    <citation type="submission" date="2023-07" db="EMBL/GenBank/DDBJ databases">
        <title>Gilvimarinus algae sp. nov., isolated from the surface of Kelp.</title>
        <authorList>
            <person name="Sun Y.Y."/>
            <person name="Gong Y."/>
            <person name="Du Z.J."/>
        </authorList>
    </citation>
    <scope>NUCLEOTIDE SEQUENCE</scope>
    <source>
        <strain evidence="5">SDUM040014</strain>
    </source>
</reference>
<feature type="domain" description="NodB homology" evidence="4">
    <location>
        <begin position="34"/>
        <end position="265"/>
    </location>
</feature>
<dbReference type="CDD" id="cd10967">
    <property type="entry name" value="CE4_GLA_like_6s"/>
    <property type="match status" value="1"/>
</dbReference>
<dbReference type="PANTHER" id="PTHR34216">
    <property type="match status" value="1"/>
</dbReference>
<organism evidence="5 6">
    <name type="scientific">Gilvimarinus algae</name>
    <dbReference type="NCBI Taxonomy" id="3058037"/>
    <lineage>
        <taxon>Bacteria</taxon>
        <taxon>Pseudomonadati</taxon>
        <taxon>Pseudomonadota</taxon>
        <taxon>Gammaproteobacteria</taxon>
        <taxon>Cellvibrionales</taxon>
        <taxon>Cellvibrionaceae</taxon>
        <taxon>Gilvimarinus</taxon>
    </lineage>
</organism>
<gene>
    <name evidence="5" type="ORF">QWI16_00430</name>
</gene>
<dbReference type="RefSeq" id="WP_302710738.1">
    <property type="nucleotide sequence ID" value="NZ_JAULRT010000027.1"/>
</dbReference>
<feature type="signal peptide" evidence="3">
    <location>
        <begin position="1"/>
        <end position="25"/>
    </location>
</feature>
<dbReference type="InterPro" id="IPR002509">
    <property type="entry name" value="NODB_dom"/>
</dbReference>
<protein>
    <submittedName>
        <fullName evidence="5">Polysaccharide deacetylase family protein</fullName>
        <ecNumber evidence="5">3.-.-.-</ecNumber>
    </submittedName>
</protein>
<dbReference type="Pfam" id="PF01522">
    <property type="entry name" value="Polysacc_deac_1"/>
    <property type="match status" value="1"/>
</dbReference>
<keyword evidence="5" id="KW-0378">Hydrolase</keyword>
<keyword evidence="6" id="KW-1185">Reference proteome</keyword>
<evidence type="ECO:0000313" key="5">
    <source>
        <dbReference type="EMBL" id="MDO3380614.1"/>
    </source>
</evidence>